<gene>
    <name evidence="2" type="ORF">L210DRAFT_3652844</name>
</gene>
<reference evidence="2" key="2">
    <citation type="journal article" date="2020" name="Nat. Commun.">
        <title>Large-scale genome sequencing of mycorrhizal fungi provides insights into the early evolution of symbiotic traits.</title>
        <authorList>
            <person name="Miyauchi S."/>
            <person name="Kiss E."/>
            <person name="Kuo A."/>
            <person name="Drula E."/>
            <person name="Kohler A."/>
            <person name="Sanchez-Garcia M."/>
            <person name="Morin E."/>
            <person name="Andreopoulos B."/>
            <person name="Barry K.W."/>
            <person name="Bonito G."/>
            <person name="Buee M."/>
            <person name="Carver A."/>
            <person name="Chen C."/>
            <person name="Cichocki N."/>
            <person name="Clum A."/>
            <person name="Culley D."/>
            <person name="Crous P.W."/>
            <person name="Fauchery L."/>
            <person name="Girlanda M."/>
            <person name="Hayes R.D."/>
            <person name="Keri Z."/>
            <person name="LaButti K."/>
            <person name="Lipzen A."/>
            <person name="Lombard V."/>
            <person name="Magnuson J."/>
            <person name="Maillard F."/>
            <person name="Murat C."/>
            <person name="Nolan M."/>
            <person name="Ohm R.A."/>
            <person name="Pangilinan J."/>
            <person name="Pereira M.F."/>
            <person name="Perotto S."/>
            <person name="Peter M."/>
            <person name="Pfister S."/>
            <person name="Riley R."/>
            <person name="Sitrit Y."/>
            <person name="Stielow J.B."/>
            <person name="Szollosi G."/>
            <person name="Zifcakova L."/>
            <person name="Stursova M."/>
            <person name="Spatafora J.W."/>
            <person name="Tedersoo L."/>
            <person name="Vaario L.M."/>
            <person name="Yamada A."/>
            <person name="Yan M."/>
            <person name="Wang P."/>
            <person name="Xu J."/>
            <person name="Bruns T."/>
            <person name="Baldrian P."/>
            <person name="Vilgalys R."/>
            <person name="Dunand C."/>
            <person name="Henrissat B."/>
            <person name="Grigoriev I.V."/>
            <person name="Hibbett D."/>
            <person name="Nagy L.G."/>
            <person name="Martin F.M."/>
        </authorList>
    </citation>
    <scope>NUCLEOTIDE SEQUENCE</scope>
    <source>
        <strain evidence="2">BED1</strain>
    </source>
</reference>
<dbReference type="AlphaFoldDB" id="A0AAD4BFT0"/>
<accession>A0AAD4BFT0</accession>
<keyword evidence="3" id="KW-1185">Reference proteome</keyword>
<reference evidence="2" key="1">
    <citation type="submission" date="2019-10" db="EMBL/GenBank/DDBJ databases">
        <authorList>
            <consortium name="DOE Joint Genome Institute"/>
            <person name="Kuo A."/>
            <person name="Miyauchi S."/>
            <person name="Kiss E."/>
            <person name="Drula E."/>
            <person name="Kohler A."/>
            <person name="Sanchez-Garcia M."/>
            <person name="Andreopoulos B."/>
            <person name="Barry K.W."/>
            <person name="Bonito G."/>
            <person name="Buee M."/>
            <person name="Carver A."/>
            <person name="Chen C."/>
            <person name="Cichocki N."/>
            <person name="Clum A."/>
            <person name="Culley D."/>
            <person name="Crous P.W."/>
            <person name="Fauchery L."/>
            <person name="Girlanda M."/>
            <person name="Hayes R."/>
            <person name="Keri Z."/>
            <person name="LaButti K."/>
            <person name="Lipzen A."/>
            <person name="Lombard V."/>
            <person name="Magnuson J."/>
            <person name="Maillard F."/>
            <person name="Morin E."/>
            <person name="Murat C."/>
            <person name="Nolan M."/>
            <person name="Ohm R."/>
            <person name="Pangilinan J."/>
            <person name="Pereira M."/>
            <person name="Perotto S."/>
            <person name="Peter M."/>
            <person name="Riley R."/>
            <person name="Sitrit Y."/>
            <person name="Stielow B."/>
            <person name="Szollosi G."/>
            <person name="Zifcakova L."/>
            <person name="Stursova M."/>
            <person name="Spatafora J.W."/>
            <person name="Tedersoo L."/>
            <person name="Vaario L.-M."/>
            <person name="Yamada A."/>
            <person name="Yan M."/>
            <person name="Wang P."/>
            <person name="Xu J."/>
            <person name="Bruns T."/>
            <person name="Baldrian P."/>
            <person name="Vilgalys R."/>
            <person name="Henrissat B."/>
            <person name="Grigoriev I.V."/>
            <person name="Hibbett D."/>
            <person name="Nagy L.G."/>
            <person name="Martin F.M."/>
        </authorList>
    </citation>
    <scope>NUCLEOTIDE SEQUENCE</scope>
    <source>
        <strain evidence="2">BED1</strain>
    </source>
</reference>
<organism evidence="2 3">
    <name type="scientific">Boletus edulis BED1</name>
    <dbReference type="NCBI Taxonomy" id="1328754"/>
    <lineage>
        <taxon>Eukaryota</taxon>
        <taxon>Fungi</taxon>
        <taxon>Dikarya</taxon>
        <taxon>Basidiomycota</taxon>
        <taxon>Agaricomycotina</taxon>
        <taxon>Agaricomycetes</taxon>
        <taxon>Agaricomycetidae</taxon>
        <taxon>Boletales</taxon>
        <taxon>Boletineae</taxon>
        <taxon>Boletaceae</taxon>
        <taxon>Boletoideae</taxon>
        <taxon>Boletus</taxon>
    </lineage>
</organism>
<proteinExistence type="predicted"/>
<dbReference type="EMBL" id="WHUW01000085">
    <property type="protein sequence ID" value="KAF8426823.1"/>
    <property type="molecule type" value="Genomic_DNA"/>
</dbReference>
<sequence length="314" mass="36225">MCLLLLCIEHRTPPSSASSALVLLCLPPTFSPSLPAMSSHLPSPSPSPPLSVFFQQEEPLYTRRCLGCAYPLIWRRWMIRDNDFGRWYTFCDMGEDGCDWFQFVHDEATNYSQQSLPVLHPSTTCKRQRTPSVEILSSPHTQSAHHSWSLSPSQRSLKKQKSQTMRDRTPSLDHSLSSPTMHRRHTSSAAVGDDPSPTVIGSSKPLSDARRRISADCTQTSHRIWPFDFYADEMDVGFTKCRMESNKQRPVEQVFRNHFHVKFTKSTFYDHRRHWMSVSDSVRARYIGYGHTAHGRWTAFLRHEIKGERRMGHF</sequence>
<evidence type="ECO:0000313" key="3">
    <source>
        <dbReference type="Proteomes" id="UP001194468"/>
    </source>
</evidence>
<feature type="region of interest" description="Disordered" evidence="1">
    <location>
        <begin position="136"/>
        <end position="211"/>
    </location>
</feature>
<evidence type="ECO:0000313" key="2">
    <source>
        <dbReference type="EMBL" id="KAF8426823.1"/>
    </source>
</evidence>
<name>A0AAD4BFT0_BOLED</name>
<protein>
    <submittedName>
        <fullName evidence="2">Uncharacterized protein</fullName>
    </submittedName>
</protein>
<comment type="caution">
    <text evidence="2">The sequence shown here is derived from an EMBL/GenBank/DDBJ whole genome shotgun (WGS) entry which is preliminary data.</text>
</comment>
<evidence type="ECO:0000256" key="1">
    <source>
        <dbReference type="SAM" id="MobiDB-lite"/>
    </source>
</evidence>
<feature type="compositionally biased region" description="Polar residues" evidence="1">
    <location>
        <begin position="138"/>
        <end position="155"/>
    </location>
</feature>
<dbReference type="Proteomes" id="UP001194468">
    <property type="component" value="Unassembled WGS sequence"/>
</dbReference>